<sequence length="75" mass="7796">MISPSIFAIAAASSSASSLSQLFPLIQSPFESSAQSLLIPQPQQLEIVSACDSEGDQSFSRTARSSSALSSSFPN</sequence>
<organism evidence="2 3">
    <name type="scientific">Linum trigynum</name>
    <dbReference type="NCBI Taxonomy" id="586398"/>
    <lineage>
        <taxon>Eukaryota</taxon>
        <taxon>Viridiplantae</taxon>
        <taxon>Streptophyta</taxon>
        <taxon>Embryophyta</taxon>
        <taxon>Tracheophyta</taxon>
        <taxon>Spermatophyta</taxon>
        <taxon>Magnoliopsida</taxon>
        <taxon>eudicotyledons</taxon>
        <taxon>Gunneridae</taxon>
        <taxon>Pentapetalae</taxon>
        <taxon>rosids</taxon>
        <taxon>fabids</taxon>
        <taxon>Malpighiales</taxon>
        <taxon>Linaceae</taxon>
        <taxon>Linum</taxon>
    </lineage>
</organism>
<name>A0AAV2FWB8_9ROSI</name>
<feature type="region of interest" description="Disordered" evidence="1">
    <location>
        <begin position="56"/>
        <end position="75"/>
    </location>
</feature>
<evidence type="ECO:0000256" key="1">
    <source>
        <dbReference type="SAM" id="MobiDB-lite"/>
    </source>
</evidence>
<feature type="compositionally biased region" description="Low complexity" evidence="1">
    <location>
        <begin position="58"/>
        <end position="75"/>
    </location>
</feature>
<dbReference type="AlphaFoldDB" id="A0AAV2FWB8"/>
<keyword evidence="3" id="KW-1185">Reference proteome</keyword>
<dbReference type="EMBL" id="OZ034820">
    <property type="protein sequence ID" value="CAL1401953.1"/>
    <property type="molecule type" value="Genomic_DNA"/>
</dbReference>
<gene>
    <name evidence="2" type="ORF">LTRI10_LOCUS41987</name>
</gene>
<evidence type="ECO:0008006" key="4">
    <source>
        <dbReference type="Google" id="ProtNLM"/>
    </source>
</evidence>
<dbReference type="Proteomes" id="UP001497516">
    <property type="component" value="Chromosome 7"/>
</dbReference>
<protein>
    <recommendedName>
        <fullName evidence="4">Secreted protein</fullName>
    </recommendedName>
</protein>
<accession>A0AAV2FWB8</accession>
<reference evidence="2 3" key="1">
    <citation type="submission" date="2024-04" db="EMBL/GenBank/DDBJ databases">
        <authorList>
            <person name="Fracassetti M."/>
        </authorList>
    </citation>
    <scope>NUCLEOTIDE SEQUENCE [LARGE SCALE GENOMIC DNA]</scope>
</reference>
<evidence type="ECO:0000313" key="3">
    <source>
        <dbReference type="Proteomes" id="UP001497516"/>
    </source>
</evidence>
<proteinExistence type="predicted"/>
<evidence type="ECO:0000313" key="2">
    <source>
        <dbReference type="EMBL" id="CAL1401953.1"/>
    </source>
</evidence>